<dbReference type="EMBL" id="FOFR01000023">
    <property type="protein sequence ID" value="SES14480.1"/>
    <property type="molecule type" value="Genomic_DNA"/>
</dbReference>
<keyword evidence="3" id="KW-0663">Pyridoxal phosphate</keyword>
<sequence>MSRIIHQLALNENHWPALPGVREALVDSLADINLTGDALAARLEQRLAADLGTTPDRVVAGAGSGALLQQFLAAHSGPGTSVVHAWPSFDLYPLLIRNAGAEPIAVPGDADGRQDFGALAEAVTDRTRVVLVCNPNNPTGEVLGARWLRSLLAALPQHVLVLVDEAYREFADPAVIADATTLSDDPRLAVVRTFSKSHGLIGLRVGYLTGAREVVAPLRLTAPFHRVPTVAQAAALAALDAGPRMREQCREIAAERDRVRAGLRELGFDVPPSGGNYLWVRLGERNQEFIAHLARHGVAVREVAGGVRVSTGLPEANDAVLAAARAFAGIPLVEEAVR</sequence>
<name>A0A1H9UY61_9PSEU</name>
<dbReference type="Gene3D" id="3.90.1150.10">
    <property type="entry name" value="Aspartate Aminotransferase, domain 1"/>
    <property type="match status" value="1"/>
</dbReference>
<dbReference type="InterPro" id="IPR015424">
    <property type="entry name" value="PyrdxlP-dep_Trfase"/>
</dbReference>
<dbReference type="OrthoDB" id="9788272at2"/>
<organism evidence="5 6">
    <name type="scientific">Lentzea xinjiangensis</name>
    <dbReference type="NCBI Taxonomy" id="402600"/>
    <lineage>
        <taxon>Bacteria</taxon>
        <taxon>Bacillati</taxon>
        <taxon>Actinomycetota</taxon>
        <taxon>Actinomycetes</taxon>
        <taxon>Pseudonocardiales</taxon>
        <taxon>Pseudonocardiaceae</taxon>
        <taxon>Lentzea</taxon>
    </lineage>
</organism>
<accession>A0A1H9UY61</accession>
<gene>
    <name evidence="5" type="ORF">SAMN05216188_12331</name>
</gene>
<keyword evidence="2 5" id="KW-0808">Transferase</keyword>
<dbReference type="GO" id="GO:0008483">
    <property type="term" value="F:transaminase activity"/>
    <property type="evidence" value="ECO:0007669"/>
    <property type="project" value="UniProtKB-KW"/>
</dbReference>
<dbReference type="GO" id="GO:0030170">
    <property type="term" value="F:pyridoxal phosphate binding"/>
    <property type="evidence" value="ECO:0007669"/>
    <property type="project" value="InterPro"/>
</dbReference>
<dbReference type="PANTHER" id="PTHR43643">
    <property type="entry name" value="HISTIDINOL-PHOSPHATE AMINOTRANSFERASE 2"/>
    <property type="match status" value="1"/>
</dbReference>
<keyword evidence="6" id="KW-1185">Reference proteome</keyword>
<proteinExistence type="predicted"/>
<evidence type="ECO:0000256" key="3">
    <source>
        <dbReference type="ARBA" id="ARBA00022898"/>
    </source>
</evidence>
<evidence type="ECO:0000259" key="4">
    <source>
        <dbReference type="Pfam" id="PF00155"/>
    </source>
</evidence>
<dbReference type="PANTHER" id="PTHR43643:SF3">
    <property type="entry name" value="HISTIDINOL-PHOSPHATE AMINOTRANSFERASE"/>
    <property type="match status" value="1"/>
</dbReference>
<evidence type="ECO:0000256" key="2">
    <source>
        <dbReference type="ARBA" id="ARBA00022679"/>
    </source>
</evidence>
<evidence type="ECO:0000313" key="6">
    <source>
        <dbReference type="Proteomes" id="UP000199352"/>
    </source>
</evidence>
<reference evidence="6" key="1">
    <citation type="submission" date="2016-10" db="EMBL/GenBank/DDBJ databases">
        <authorList>
            <person name="Varghese N."/>
            <person name="Submissions S."/>
        </authorList>
    </citation>
    <scope>NUCLEOTIDE SEQUENCE [LARGE SCALE GENOMIC DNA]</scope>
    <source>
        <strain evidence="6">CGMCC 4.3525</strain>
    </source>
</reference>
<dbReference type="InterPro" id="IPR015422">
    <property type="entry name" value="PyrdxlP-dep_Trfase_small"/>
</dbReference>
<dbReference type="InterPro" id="IPR004839">
    <property type="entry name" value="Aminotransferase_I/II_large"/>
</dbReference>
<dbReference type="InterPro" id="IPR050106">
    <property type="entry name" value="HistidinolP_aminotransfase"/>
</dbReference>
<dbReference type="CDD" id="cd00609">
    <property type="entry name" value="AAT_like"/>
    <property type="match status" value="1"/>
</dbReference>
<dbReference type="Proteomes" id="UP000199352">
    <property type="component" value="Unassembled WGS sequence"/>
</dbReference>
<dbReference type="AlphaFoldDB" id="A0A1H9UY61"/>
<dbReference type="Gene3D" id="3.40.640.10">
    <property type="entry name" value="Type I PLP-dependent aspartate aminotransferase-like (Major domain)"/>
    <property type="match status" value="1"/>
</dbReference>
<dbReference type="InterPro" id="IPR015421">
    <property type="entry name" value="PyrdxlP-dep_Trfase_major"/>
</dbReference>
<dbReference type="STRING" id="402600.SAMN05216188_12331"/>
<dbReference type="SUPFAM" id="SSF53383">
    <property type="entry name" value="PLP-dependent transferases"/>
    <property type="match status" value="1"/>
</dbReference>
<evidence type="ECO:0000256" key="1">
    <source>
        <dbReference type="ARBA" id="ARBA00022576"/>
    </source>
</evidence>
<keyword evidence="1 5" id="KW-0032">Aminotransferase</keyword>
<evidence type="ECO:0000313" key="5">
    <source>
        <dbReference type="EMBL" id="SES14480.1"/>
    </source>
</evidence>
<dbReference type="Pfam" id="PF00155">
    <property type="entry name" value="Aminotran_1_2"/>
    <property type="match status" value="1"/>
</dbReference>
<protein>
    <submittedName>
        <fullName evidence="5">Histidinol-phosphate aminotransferase</fullName>
    </submittedName>
</protein>
<feature type="domain" description="Aminotransferase class I/classII large" evidence="4">
    <location>
        <begin position="8"/>
        <end position="323"/>
    </location>
</feature>